<feature type="chain" id="PRO_5045878781" description="DUF4468 domain-containing protein" evidence="1">
    <location>
        <begin position="24"/>
        <end position="178"/>
    </location>
</feature>
<feature type="signal peptide" evidence="1">
    <location>
        <begin position="1"/>
        <end position="23"/>
    </location>
</feature>
<protein>
    <recommendedName>
        <fullName evidence="4">DUF4468 domain-containing protein</fullName>
    </recommendedName>
</protein>
<evidence type="ECO:0000313" key="3">
    <source>
        <dbReference type="Proteomes" id="UP001207742"/>
    </source>
</evidence>
<dbReference type="Proteomes" id="UP001207742">
    <property type="component" value="Unassembled WGS sequence"/>
</dbReference>
<dbReference type="PROSITE" id="PS51257">
    <property type="entry name" value="PROKAR_LIPOPROTEIN"/>
    <property type="match status" value="1"/>
</dbReference>
<sequence length="178" mass="21033">MKLPTFFIVAVLLGCSGFASSQAKQQEIIRIRKIFQQINTDTALRHITLDAEKFTTEITDGGASLTGWFKNNSLQKIARYMGISTGISILEYYFKDDVLIFVYEEFNTYRYDEKKKAPDYYKTEQTFQGRYYFRHNQLIDYITTGHNRFEDDALDPEKILSEEAYKYQQLLKSHWRKP</sequence>
<keyword evidence="1" id="KW-0732">Signal</keyword>
<comment type="caution">
    <text evidence="2">The sequence shown here is derived from an EMBL/GenBank/DDBJ whole genome shotgun (WGS) entry which is preliminary data.</text>
</comment>
<evidence type="ECO:0000256" key="1">
    <source>
        <dbReference type="SAM" id="SignalP"/>
    </source>
</evidence>
<evidence type="ECO:0008006" key="4">
    <source>
        <dbReference type="Google" id="ProtNLM"/>
    </source>
</evidence>
<accession>A0ABT3IKS7</accession>
<organism evidence="2 3">
    <name type="scientific">Chitinophaga nivalis</name>
    <dbReference type="NCBI Taxonomy" id="2991709"/>
    <lineage>
        <taxon>Bacteria</taxon>
        <taxon>Pseudomonadati</taxon>
        <taxon>Bacteroidota</taxon>
        <taxon>Chitinophagia</taxon>
        <taxon>Chitinophagales</taxon>
        <taxon>Chitinophagaceae</taxon>
        <taxon>Chitinophaga</taxon>
    </lineage>
</organism>
<reference evidence="2 3" key="1">
    <citation type="submission" date="2022-10" db="EMBL/GenBank/DDBJ databases">
        <title>Chitinophaga nivalis PC15 sp. nov., isolated from Pyeongchang county, South Korea.</title>
        <authorList>
            <person name="Trinh H.N."/>
        </authorList>
    </citation>
    <scope>NUCLEOTIDE SEQUENCE [LARGE SCALE GENOMIC DNA]</scope>
    <source>
        <strain evidence="2 3">PC14</strain>
    </source>
</reference>
<name>A0ABT3IKS7_9BACT</name>
<dbReference type="EMBL" id="JAPDNS010000001">
    <property type="protein sequence ID" value="MCW3484572.1"/>
    <property type="molecule type" value="Genomic_DNA"/>
</dbReference>
<gene>
    <name evidence="2" type="ORF">OL497_11745</name>
</gene>
<keyword evidence="3" id="KW-1185">Reference proteome</keyword>
<evidence type="ECO:0000313" key="2">
    <source>
        <dbReference type="EMBL" id="MCW3484572.1"/>
    </source>
</evidence>
<dbReference type="RefSeq" id="WP_264730297.1">
    <property type="nucleotide sequence ID" value="NZ_JAPDNR010000001.1"/>
</dbReference>
<proteinExistence type="predicted"/>